<evidence type="ECO:0000256" key="2">
    <source>
        <dbReference type="ARBA" id="ARBA00022737"/>
    </source>
</evidence>
<feature type="compositionally biased region" description="Basic residues" evidence="6">
    <location>
        <begin position="1843"/>
        <end position="1853"/>
    </location>
</feature>
<dbReference type="Gene3D" id="2.130.10.10">
    <property type="entry name" value="YVTN repeat-like/Quinoprotein amine dehydrogenase"/>
    <property type="match status" value="3"/>
</dbReference>
<feature type="compositionally biased region" description="Low complexity" evidence="6">
    <location>
        <begin position="391"/>
        <end position="404"/>
    </location>
</feature>
<feature type="compositionally biased region" description="Basic and acidic residues" evidence="6">
    <location>
        <begin position="1048"/>
        <end position="1059"/>
    </location>
</feature>
<reference evidence="9" key="1">
    <citation type="submission" date="2025-08" db="UniProtKB">
        <authorList>
            <consortium name="RefSeq"/>
        </authorList>
    </citation>
    <scope>IDENTIFICATION</scope>
    <source>
        <tissue evidence="9">Whole organism</tissue>
    </source>
</reference>
<feature type="repeat" description="WD" evidence="5">
    <location>
        <begin position="187"/>
        <end position="228"/>
    </location>
</feature>
<feature type="compositionally biased region" description="Low complexity" evidence="6">
    <location>
        <begin position="1080"/>
        <end position="1097"/>
    </location>
</feature>
<feature type="domain" description="Bromo" evidence="7">
    <location>
        <begin position="1457"/>
        <end position="1527"/>
    </location>
</feature>
<dbReference type="Proteomes" id="UP000694843">
    <property type="component" value="Unplaced"/>
</dbReference>
<proteinExistence type="predicted"/>
<dbReference type="CDD" id="cd05529">
    <property type="entry name" value="Bromo_WDR9_I_like"/>
    <property type="match status" value="1"/>
</dbReference>
<protein>
    <submittedName>
        <fullName evidence="9">Bromodomain and WD repeat-containing protein 3</fullName>
    </submittedName>
</protein>
<dbReference type="RefSeq" id="XP_018008257.1">
    <property type="nucleotide sequence ID" value="XM_018152768.2"/>
</dbReference>
<evidence type="ECO:0000256" key="5">
    <source>
        <dbReference type="PROSITE-ProRule" id="PRU00221"/>
    </source>
</evidence>
<dbReference type="SMART" id="SM00297">
    <property type="entry name" value="BROMO"/>
    <property type="match status" value="2"/>
</dbReference>
<dbReference type="InterPro" id="IPR057451">
    <property type="entry name" value="BRWD/PHIP_AD"/>
</dbReference>
<feature type="compositionally biased region" description="Polar residues" evidence="6">
    <location>
        <begin position="1144"/>
        <end position="1153"/>
    </location>
</feature>
<feature type="repeat" description="WD" evidence="5">
    <location>
        <begin position="459"/>
        <end position="501"/>
    </location>
</feature>
<keyword evidence="2" id="KW-0677">Repeat</keyword>
<feature type="compositionally biased region" description="Acidic residues" evidence="6">
    <location>
        <begin position="2313"/>
        <end position="2332"/>
    </location>
</feature>
<keyword evidence="3 4" id="KW-0103">Bromodomain</keyword>
<dbReference type="Pfam" id="PF25437">
    <property type="entry name" value="BRWD1_N"/>
    <property type="match status" value="1"/>
</dbReference>
<dbReference type="KEGG" id="hazt:108665958"/>
<feature type="compositionally biased region" description="Low complexity" evidence="6">
    <location>
        <begin position="738"/>
        <end position="759"/>
    </location>
</feature>
<evidence type="ECO:0000256" key="6">
    <source>
        <dbReference type="SAM" id="MobiDB-lite"/>
    </source>
</evidence>
<feature type="region of interest" description="Disordered" evidence="6">
    <location>
        <begin position="1787"/>
        <end position="2376"/>
    </location>
</feature>
<feature type="repeat" description="WD" evidence="5">
    <location>
        <begin position="424"/>
        <end position="458"/>
    </location>
</feature>
<sequence>MEHPSSSFSTNLHSSCDLELYFIIAKFLSAGPCKRSSEVLLREIQEHGLIPERLDWQGDHHKRSYAEFEALHPDVTPDHLGLLLSQLRFTVDKFLPIPHLTPSRPSFLSKSRLSLLRRTLHSPKILSSIERILTSLRWGGHDPPCRPVLGPSLHGIITARSLGGRLNKRHLFTNTFYASRLQLHKRTVGHLSSVYCVLFDRTGRYIVTGSDDTLVKVWSVRDGRLLATLRGAAGEISDIAIDPENTMVAAGCCDKTIRVWNLQTLSPVSLVVLHRPVAPRKPLKYNERVRPGHAQLICCSFSAGGTMLALGGVDHHVRVYRFGGCDGLEKMIERAEHSDCVDSIQWCHEGLAFASGSRDGTALIWRYKCQAWHTTRLHMNITEPGNPPSPNASNSTPAAFAGVSRSSNASSNSVAVADQKKVLVTMVGWSLDDVYVVTCSSDHLVRVWDSTSGSLVRLLTGHTDDAFVVEAHPTDVNIVLTAGHDGQLMIWNLRSGALVCSFKNAIEGQGHGALFDAKWSPDGLHVAATDSHGHICLYGMGTNELCYKVPQELFFHTDYRPLVRDIQQYVLDEQTQLAPHLMPPPFLVNIDGNPYPPALQRLVPGRENCEDTMLVPNVIFNANGDREVFDVAELNAVNAIHNHANADLNGAAGADDDEEDDAPPLPAPRPQPPPPPPPPRPSDSPGFLSPDSVAAPEDRPLLVDQMIERFIREQQEQINLSFGRSDNFGPDDQLQTESLSSGLPLVSPSPITPRPSSSTNFTFGLPGTSAGDSRVPPPIISPLMVPRSSSAANGPSSSSDAGPSTSLPRLSPIGASLSNERRLSTSADGDAPHRRLSSSSSANPNLPGPSGINSHSDRRTSHSDALHERHRISSGAEHSYAAVASNVAASPGASRGGARLVGDVEGVRHSTGDWQRESLEVNWTPRRVLVRPLSPSVLRVSRERRVHRADQEEQCYLREAAKPPILTDGSDNSGRFDGRNDDVSPRSARMRRQQQRRQQQQRHENLTPPSVARSSNSSSARGSRPARGTTARSRNTADGGRSSYATRANREVGRGRYSLDYEDPNAVASHDSSNSEESDLSSSSNSSSSGESSDYSDWTAEQGVNLEPPKRTAHRQKKSPSSRRKLRHARNAASDDNDEDEDQVNTSSEQQTRISKRERRRNPRYLESDQAEALGGSSSSDEEEPQLPTPARQRREVRGRVDNLNESSDSEPGEIPEAYRPPEWLTETQPKRAPYFPQMGDELMYFMQGHMAYAHAVAKRKLYNLDTKSLPWNKPNSNIKECEYVKIIGIKYEIRPPRLCCLKLAILNANTNRISTDTFTLKYHDIPDVLDFLVLKQMHDVSAARNWQVGDRFRCIIDDAWWLGTVTRRELSSEECPESLFMCYFVTWDNGETEKLSPWDMEPIGDVANADESGAGINVSAEELERLRYKWTCEDWPEGRDGADECSRLAHGLGLVMSLSVAEPFLAPVDLSVYPNYAMIVEYPMDLSTIKSRLENGFYRRLNAVQFDVRYIATNAEKFNQRGSNIVRQARIVTELCLDLIKNPLCRDPTARYHEIAKTYHSPNASDLDAPGPSGASTSTAGPGRGRGRRRATSTPGSTWQQQCREVLRAVFEREDSMPFRYPVDLEQYPDYDRVIEVPMDLTTVREELATQSYESPHEFAADVRLIFCNSKSYNTNKKSKIYSMTVRLEAFFDDKMRSVFANYQAQEKALKKNSKRLSKSGPSTRKAKSASAATSTSAETRPSSSVTSSTRGHTLRSTPGIGRGVSLSNLTSASVRLRRLTNHQEFQFRPSRLESDSGEHDSDNEDVENDEAAVPEDRQVRINKTPEEDDDSHEGEDSLGARRSKRVAKLKRLQSSDDSDEDYSPVKKRVMEGSGGRGRRKALAGSSKAQASESSTSSVGVRPRITVQYQEDSDSAQDDEYGAPSSLHTATLNNSNASKSAKGKTGGVGSTKRVVLKLSLPQESDQADVGTSEDVLNAADNNEDNVSGSDDVWDKKDADDGSEQNESASGTSVKRKLAVESSDDETERNSARSPPGEARGESVENSAEESEDEAADNATKEAESTSDDVSRRPKKRRKLNIKSVSSESSDSDHRGASQKSKTPLENGRKLNKKKVIPNIGRKMPIYEGSLLSAFGKKKQKEDSEFECDANDFQSSEEYSEEEVENKSKKLVRKKLPRVRKSRRTVLDGDDVVDDEDFVVDDSVHHKERSDESNSLSSSSSSSSSSSTSSDEDQSEESDEIMSGNQKKKLKKDQHHKRSKGVLKSSAGAGKKLPLKFKPGQTSKNKRGGKSKAGKHKTRKEPSSLKRKASWLADDDEPCDYESGDEVMDGEEVIGTVSFNSDDDNSEGYSPRGRGAGPAKKRGGRGGRRGASTAGFRRAIDACQAEEVRKSSRGQRKVRYDETDDFYDEFDDLNVSSRGRVRRANTMMKDFI</sequence>
<feature type="compositionally biased region" description="Basic and acidic residues" evidence="6">
    <location>
        <begin position="1193"/>
        <end position="1203"/>
    </location>
</feature>
<feature type="region of interest" description="Disordered" evidence="6">
    <location>
        <begin position="722"/>
        <end position="869"/>
    </location>
</feature>
<feature type="compositionally biased region" description="Pro residues" evidence="6">
    <location>
        <begin position="663"/>
        <end position="682"/>
    </location>
</feature>
<dbReference type="PANTHER" id="PTHR16266">
    <property type="entry name" value="WD REPEAT DOMAIN 9"/>
    <property type="match status" value="1"/>
</dbReference>
<dbReference type="InterPro" id="IPR036427">
    <property type="entry name" value="Bromodomain-like_sf"/>
</dbReference>
<name>A0A8B7N325_HYAAZ</name>
<dbReference type="Pfam" id="PF25313">
    <property type="entry name" value="BRWD_AD"/>
    <property type="match status" value="1"/>
</dbReference>
<dbReference type="CDD" id="cd00200">
    <property type="entry name" value="WD40"/>
    <property type="match status" value="1"/>
</dbReference>
<dbReference type="GeneID" id="108665958"/>
<feature type="domain" description="Bromo" evidence="7">
    <location>
        <begin position="1612"/>
        <end position="1682"/>
    </location>
</feature>
<evidence type="ECO:0000256" key="4">
    <source>
        <dbReference type="PROSITE-ProRule" id="PRU00035"/>
    </source>
</evidence>
<feature type="compositionally biased region" description="Basic residues" evidence="6">
    <location>
        <begin position="2359"/>
        <end position="2368"/>
    </location>
</feature>
<feature type="compositionally biased region" description="Acidic residues" evidence="6">
    <location>
        <begin position="2188"/>
        <end position="2200"/>
    </location>
</feature>
<dbReference type="Gene3D" id="1.20.920.10">
    <property type="entry name" value="Bromodomain-like"/>
    <property type="match status" value="2"/>
</dbReference>
<feature type="compositionally biased region" description="Low complexity" evidence="6">
    <location>
        <begin position="1008"/>
        <end position="1027"/>
    </location>
</feature>
<feature type="compositionally biased region" description="Basic and acidic residues" evidence="6">
    <location>
        <begin position="1816"/>
        <end position="1827"/>
    </location>
</feature>
<dbReference type="FunFam" id="1.20.920.10:FF:000066">
    <property type="entry name" value="Transcription initiation factor TFIID subunit 1"/>
    <property type="match status" value="2"/>
</dbReference>
<dbReference type="OrthoDB" id="10265743at2759"/>
<feature type="compositionally biased region" description="Basic residues" evidence="6">
    <location>
        <begin position="2246"/>
        <end position="2261"/>
    </location>
</feature>
<dbReference type="SUPFAM" id="SSF50978">
    <property type="entry name" value="WD40 repeat-like"/>
    <property type="match status" value="1"/>
</dbReference>
<feature type="compositionally biased region" description="Low complexity" evidence="6">
    <location>
        <begin position="788"/>
        <end position="806"/>
    </location>
</feature>
<dbReference type="PANTHER" id="PTHR16266:SF17">
    <property type="entry name" value="BRWD3"/>
    <property type="match status" value="1"/>
</dbReference>
<feature type="compositionally biased region" description="Acidic residues" evidence="6">
    <location>
        <begin position="2230"/>
        <end position="2240"/>
    </location>
</feature>
<feature type="region of interest" description="Disordered" evidence="6">
    <location>
        <begin position="955"/>
        <end position="1226"/>
    </location>
</feature>
<keyword evidence="1 5" id="KW-0853">WD repeat</keyword>
<feature type="compositionally biased region" description="Low complexity" evidence="6">
    <location>
        <begin position="1730"/>
        <end position="1751"/>
    </location>
</feature>
<evidence type="ECO:0000256" key="3">
    <source>
        <dbReference type="ARBA" id="ARBA00023117"/>
    </source>
</evidence>
<dbReference type="PROSITE" id="PS50294">
    <property type="entry name" value="WD_REPEATS_REGION"/>
    <property type="match status" value="3"/>
</dbReference>
<feature type="compositionally biased region" description="Low complexity" evidence="6">
    <location>
        <begin position="1885"/>
        <end position="1899"/>
    </location>
</feature>
<dbReference type="PROSITE" id="PS00678">
    <property type="entry name" value="WD_REPEATS_1"/>
    <property type="match status" value="2"/>
</dbReference>
<feature type="region of interest" description="Disordered" evidence="6">
    <location>
        <begin position="382"/>
        <end position="404"/>
    </location>
</feature>
<feature type="compositionally biased region" description="Basic and acidic residues" evidence="6">
    <location>
        <begin position="855"/>
        <end position="867"/>
    </location>
</feature>
<dbReference type="InterPro" id="IPR001487">
    <property type="entry name" value="Bromodomain"/>
</dbReference>
<dbReference type="InterPro" id="IPR001680">
    <property type="entry name" value="WD40_rpt"/>
</dbReference>
<feature type="compositionally biased region" description="Basic and acidic residues" evidence="6">
    <location>
        <begin position="2202"/>
        <end position="2212"/>
    </location>
</feature>
<evidence type="ECO:0000256" key="1">
    <source>
        <dbReference type="ARBA" id="ARBA00022574"/>
    </source>
</evidence>
<feature type="compositionally biased region" description="Polar residues" evidence="6">
    <location>
        <begin position="1927"/>
        <end position="1940"/>
    </location>
</feature>
<feature type="region of interest" description="Disordered" evidence="6">
    <location>
        <begin position="647"/>
        <end position="695"/>
    </location>
</feature>
<feature type="compositionally biased region" description="Low complexity" evidence="6">
    <location>
        <begin position="837"/>
        <end position="851"/>
    </location>
</feature>
<feature type="compositionally biased region" description="Basic residues" evidence="6">
    <location>
        <begin position="2284"/>
        <end position="2309"/>
    </location>
</feature>
<feature type="region of interest" description="Disordered" evidence="6">
    <location>
        <begin position="1562"/>
        <end position="1602"/>
    </location>
</feature>
<keyword evidence="8" id="KW-1185">Reference proteome</keyword>
<feature type="compositionally biased region" description="Acidic residues" evidence="6">
    <location>
        <begin position="1803"/>
        <end position="1815"/>
    </location>
</feature>
<dbReference type="InterPro" id="IPR036322">
    <property type="entry name" value="WD40_repeat_dom_sf"/>
</dbReference>
<dbReference type="InterPro" id="IPR015943">
    <property type="entry name" value="WD40/YVTN_repeat-like_dom_sf"/>
</dbReference>
<accession>A0A8B7N325</accession>
<feature type="compositionally biased region" description="Basic residues" evidence="6">
    <location>
        <begin position="2169"/>
        <end position="2184"/>
    </location>
</feature>
<dbReference type="SMART" id="SM00320">
    <property type="entry name" value="WD40"/>
    <property type="match status" value="7"/>
</dbReference>
<dbReference type="GO" id="GO:0005634">
    <property type="term" value="C:nucleus"/>
    <property type="evidence" value="ECO:0007669"/>
    <property type="project" value="TreeGrafter"/>
</dbReference>
<dbReference type="Pfam" id="PF00439">
    <property type="entry name" value="Bromodomain"/>
    <property type="match status" value="2"/>
</dbReference>
<feature type="region of interest" description="Disordered" evidence="6">
    <location>
        <begin position="1712"/>
        <end position="1767"/>
    </location>
</feature>
<feature type="compositionally biased region" description="Basic residues" evidence="6">
    <location>
        <begin position="1154"/>
        <end position="1163"/>
    </location>
</feature>
<dbReference type="GO" id="GO:0007010">
    <property type="term" value="P:cytoskeleton organization"/>
    <property type="evidence" value="ECO:0007669"/>
    <property type="project" value="TreeGrafter"/>
</dbReference>
<feature type="compositionally biased region" description="Low complexity" evidence="6">
    <location>
        <begin position="2213"/>
        <end position="2229"/>
    </location>
</feature>
<evidence type="ECO:0000313" key="9">
    <source>
        <dbReference type="RefSeq" id="XP_018008257.1"/>
    </source>
</evidence>
<evidence type="ECO:0000313" key="8">
    <source>
        <dbReference type="Proteomes" id="UP000694843"/>
    </source>
</evidence>
<dbReference type="InterPro" id="IPR057452">
    <property type="entry name" value="BRWD/PHIP_N"/>
</dbReference>
<dbReference type="CTD" id="254065"/>
<organism evidence="8 9">
    <name type="scientific">Hyalella azteca</name>
    <name type="common">Amphipod</name>
    <dbReference type="NCBI Taxonomy" id="294128"/>
    <lineage>
        <taxon>Eukaryota</taxon>
        <taxon>Metazoa</taxon>
        <taxon>Ecdysozoa</taxon>
        <taxon>Arthropoda</taxon>
        <taxon>Crustacea</taxon>
        <taxon>Multicrustacea</taxon>
        <taxon>Malacostraca</taxon>
        <taxon>Eumalacostraca</taxon>
        <taxon>Peracarida</taxon>
        <taxon>Amphipoda</taxon>
        <taxon>Senticaudata</taxon>
        <taxon>Talitrida</taxon>
        <taxon>Talitroidea</taxon>
        <taxon>Hyalellidae</taxon>
        <taxon>Hyalella</taxon>
    </lineage>
</organism>
<dbReference type="InterPro" id="IPR052060">
    <property type="entry name" value="Bromo_WD_repeat"/>
</dbReference>
<dbReference type="PRINTS" id="PR00503">
    <property type="entry name" value="BROMODOMAIN"/>
</dbReference>
<feature type="compositionally biased region" description="Basic residues" evidence="6">
    <location>
        <begin position="1111"/>
        <end position="1130"/>
    </location>
</feature>
<feature type="repeat" description="WD" evidence="5">
    <location>
        <begin position="229"/>
        <end position="270"/>
    </location>
</feature>
<feature type="compositionally biased region" description="Basic and acidic residues" evidence="6">
    <location>
        <begin position="1792"/>
        <end position="1802"/>
    </location>
</feature>
<dbReference type="Pfam" id="PF00400">
    <property type="entry name" value="WD40"/>
    <property type="match status" value="6"/>
</dbReference>
<dbReference type="GO" id="GO:0008360">
    <property type="term" value="P:regulation of cell shape"/>
    <property type="evidence" value="ECO:0007669"/>
    <property type="project" value="TreeGrafter"/>
</dbReference>
<dbReference type="OMA" id="CCKMTLQ"/>
<feature type="repeat" description="WD" evidence="5">
    <location>
        <begin position="334"/>
        <end position="365"/>
    </location>
</feature>
<gene>
    <name evidence="9" type="primary">LOC108665958</name>
</gene>
<dbReference type="PROSITE" id="PS50082">
    <property type="entry name" value="WD_REPEATS_2"/>
    <property type="match status" value="5"/>
</dbReference>
<dbReference type="GO" id="GO:0006357">
    <property type="term" value="P:regulation of transcription by RNA polymerase II"/>
    <property type="evidence" value="ECO:0007669"/>
    <property type="project" value="TreeGrafter"/>
</dbReference>
<dbReference type="SUPFAM" id="SSF47370">
    <property type="entry name" value="Bromodomain"/>
    <property type="match status" value="2"/>
</dbReference>
<feature type="compositionally biased region" description="Acidic residues" evidence="6">
    <location>
        <begin position="2047"/>
        <end position="2056"/>
    </location>
</feature>
<feature type="compositionally biased region" description="Acidic residues" evidence="6">
    <location>
        <begin position="1912"/>
        <end position="1922"/>
    </location>
</feature>
<feature type="compositionally biased region" description="Basic and acidic residues" evidence="6">
    <location>
        <begin position="974"/>
        <end position="984"/>
    </location>
</feature>
<feature type="compositionally biased region" description="Basic and acidic residues" evidence="6">
    <location>
        <begin position="2059"/>
        <end position="2072"/>
    </location>
</feature>
<dbReference type="PROSITE" id="PS50014">
    <property type="entry name" value="BROMODOMAIN_2"/>
    <property type="match status" value="2"/>
</dbReference>
<dbReference type="InterPro" id="IPR019775">
    <property type="entry name" value="WD40_repeat_CS"/>
</dbReference>
<evidence type="ECO:0000259" key="7">
    <source>
        <dbReference type="PROSITE" id="PS50014"/>
    </source>
</evidence>